<dbReference type="Proteomes" id="UP000582974">
    <property type="component" value="Unassembled WGS sequence"/>
</dbReference>
<accession>A0A838AC30</accession>
<evidence type="ECO:0000313" key="4">
    <source>
        <dbReference type="Proteomes" id="UP000582974"/>
    </source>
</evidence>
<organism evidence="3 4">
    <name type="scientific">Haloechinothrix aidingensis</name>
    <dbReference type="NCBI Taxonomy" id="2752311"/>
    <lineage>
        <taxon>Bacteria</taxon>
        <taxon>Bacillati</taxon>
        <taxon>Actinomycetota</taxon>
        <taxon>Actinomycetes</taxon>
        <taxon>Pseudonocardiales</taxon>
        <taxon>Pseudonocardiaceae</taxon>
        <taxon>Haloechinothrix</taxon>
    </lineage>
</organism>
<reference evidence="3 4" key="1">
    <citation type="submission" date="2020-07" db="EMBL/GenBank/DDBJ databases">
        <title>Genome of Haloechinothrix sp.</title>
        <authorList>
            <person name="Tang S.-K."/>
            <person name="Yang L."/>
            <person name="Zhu W.-Y."/>
        </authorList>
    </citation>
    <scope>NUCLEOTIDE SEQUENCE [LARGE SCALE GENOMIC DNA]</scope>
    <source>
        <strain evidence="3 4">YIM 98757</strain>
    </source>
</reference>
<gene>
    <name evidence="3" type="ORF">H0B56_14440</name>
</gene>
<sequence length="81" mass="9550">MDRQVRRRLAVLRHVEKVSANVALTCRYFGISRPTYYQWCRRYEGGRVVTVHSPVGRGRQRRWAPRNPRLRGHHRCPPGVG</sequence>
<proteinExistence type="predicted"/>
<dbReference type="Pfam" id="PF13518">
    <property type="entry name" value="HTH_28"/>
    <property type="match status" value="1"/>
</dbReference>
<keyword evidence="4" id="KW-1185">Reference proteome</keyword>
<dbReference type="InterPro" id="IPR010921">
    <property type="entry name" value="Trp_repressor/repl_initiator"/>
</dbReference>
<name>A0A838AC30_9PSEU</name>
<evidence type="ECO:0000256" key="1">
    <source>
        <dbReference type="SAM" id="MobiDB-lite"/>
    </source>
</evidence>
<dbReference type="SUPFAM" id="SSF48295">
    <property type="entry name" value="TrpR-like"/>
    <property type="match status" value="1"/>
</dbReference>
<dbReference type="EMBL" id="JACCKD010000005">
    <property type="protein sequence ID" value="MBA0126745.1"/>
    <property type="molecule type" value="Genomic_DNA"/>
</dbReference>
<dbReference type="GO" id="GO:0043565">
    <property type="term" value="F:sequence-specific DNA binding"/>
    <property type="evidence" value="ECO:0007669"/>
    <property type="project" value="InterPro"/>
</dbReference>
<feature type="region of interest" description="Disordered" evidence="1">
    <location>
        <begin position="59"/>
        <end position="81"/>
    </location>
</feature>
<feature type="domain" description="Insertion element IS150 protein InsJ-like helix-turn-helix" evidence="2">
    <location>
        <begin position="7"/>
        <end position="58"/>
    </location>
</feature>
<comment type="caution">
    <text evidence="3">The sequence shown here is derived from an EMBL/GenBank/DDBJ whole genome shotgun (WGS) entry which is preliminary data.</text>
</comment>
<protein>
    <submittedName>
        <fullName evidence="3">Helix-turn-helix domain-containing protein</fullName>
    </submittedName>
</protein>
<dbReference type="InterPro" id="IPR055247">
    <property type="entry name" value="InsJ-like_HTH"/>
</dbReference>
<dbReference type="AlphaFoldDB" id="A0A838AC30"/>
<evidence type="ECO:0000313" key="3">
    <source>
        <dbReference type="EMBL" id="MBA0126745.1"/>
    </source>
</evidence>
<evidence type="ECO:0000259" key="2">
    <source>
        <dbReference type="Pfam" id="PF13518"/>
    </source>
</evidence>